<feature type="transmembrane region" description="Helical" evidence="1">
    <location>
        <begin position="12"/>
        <end position="32"/>
    </location>
</feature>
<dbReference type="RefSeq" id="WP_066618533.1">
    <property type="nucleotide sequence ID" value="NZ_FQXL01000010.1"/>
</dbReference>
<dbReference type="EMBL" id="LWAE01000001">
    <property type="protein sequence ID" value="KZL93903.1"/>
    <property type="molecule type" value="Genomic_DNA"/>
</dbReference>
<sequence>MENYKSIKGSGVYPILGISVLYNALFITLLFFMNSYEISSLLKIVLVVFNIYQIYYLIIYTSLKYSMDDENLHINSALGIKKVKISFSEIEGYTKAKGHIRGVKLSGYGKNHFAIGRAIIDKIGITYMFVTSTDNVIYLKTKDINYGLSPEDFDKFERELNKKGVSPVVWEYKVNRNIHLHKDKKFLIPLIIVAIVTLIITLNPLILYLYNKLPAMMPLNFNSQFVAVKFGTGKQFAFKQTIYGVLNMAILFCMYYASYFCAKYDRKSAYKFIYVSLIISLVFLIMQFRILVTFR</sequence>
<feature type="transmembrane region" description="Helical" evidence="1">
    <location>
        <begin position="186"/>
        <end position="210"/>
    </location>
</feature>
<dbReference type="AlphaFoldDB" id="A0A162UH68"/>
<comment type="caution">
    <text evidence="3">The sequence shown here is derived from an EMBL/GenBank/DDBJ whole genome shotgun (WGS) entry which is preliminary data.</text>
</comment>
<keyword evidence="1" id="KW-0812">Transmembrane</keyword>
<dbReference type="STRING" id="1121326.CLMAG_09560"/>
<evidence type="ECO:0000259" key="2">
    <source>
        <dbReference type="Pfam" id="PF10882"/>
    </source>
</evidence>
<keyword evidence="1" id="KW-0472">Membrane</keyword>
<accession>A0A162UH68</accession>
<keyword evidence="4" id="KW-1185">Reference proteome</keyword>
<feature type="domain" description="Bacterial Pleckstrin homology" evidence="2">
    <location>
        <begin position="64"/>
        <end position="163"/>
    </location>
</feature>
<gene>
    <name evidence="3" type="ORF">CLMAG_09560</name>
</gene>
<dbReference type="OrthoDB" id="1932057at2"/>
<dbReference type="InterPro" id="IPR027783">
    <property type="entry name" value="Bacterial_PH-related"/>
</dbReference>
<reference evidence="3 4" key="1">
    <citation type="submission" date="2016-04" db="EMBL/GenBank/DDBJ databases">
        <title>Genome sequence of Clostridium magnum DSM 2767.</title>
        <authorList>
            <person name="Poehlein A."/>
            <person name="Uhlig R."/>
            <person name="Fischer R."/>
            <person name="Bahl H."/>
            <person name="Daniel R."/>
        </authorList>
    </citation>
    <scope>NUCLEOTIDE SEQUENCE [LARGE SCALE GENOMIC DNA]</scope>
    <source>
        <strain evidence="3 4">DSM 2767</strain>
    </source>
</reference>
<feature type="transmembrane region" description="Helical" evidence="1">
    <location>
        <begin position="272"/>
        <end position="292"/>
    </location>
</feature>
<organism evidence="3 4">
    <name type="scientific">Clostridium magnum DSM 2767</name>
    <dbReference type="NCBI Taxonomy" id="1121326"/>
    <lineage>
        <taxon>Bacteria</taxon>
        <taxon>Bacillati</taxon>
        <taxon>Bacillota</taxon>
        <taxon>Clostridia</taxon>
        <taxon>Eubacteriales</taxon>
        <taxon>Clostridiaceae</taxon>
        <taxon>Clostridium</taxon>
    </lineage>
</organism>
<name>A0A162UH68_9CLOT</name>
<feature type="transmembrane region" description="Helical" evidence="1">
    <location>
        <begin position="241"/>
        <end position="260"/>
    </location>
</feature>
<feature type="transmembrane region" description="Helical" evidence="1">
    <location>
        <begin position="38"/>
        <end position="58"/>
    </location>
</feature>
<evidence type="ECO:0000313" key="4">
    <source>
        <dbReference type="Proteomes" id="UP000076603"/>
    </source>
</evidence>
<evidence type="ECO:0000256" key="1">
    <source>
        <dbReference type="SAM" id="Phobius"/>
    </source>
</evidence>
<dbReference type="Pfam" id="PF10882">
    <property type="entry name" value="bPH_5"/>
    <property type="match status" value="1"/>
</dbReference>
<keyword evidence="1" id="KW-1133">Transmembrane helix</keyword>
<proteinExistence type="predicted"/>
<dbReference type="Proteomes" id="UP000076603">
    <property type="component" value="Unassembled WGS sequence"/>
</dbReference>
<protein>
    <recommendedName>
        <fullName evidence="2">Bacterial Pleckstrin homology domain-containing protein</fullName>
    </recommendedName>
</protein>
<dbReference type="PATRIC" id="fig|1121326.3.peg.913"/>
<evidence type="ECO:0000313" key="3">
    <source>
        <dbReference type="EMBL" id="KZL93903.1"/>
    </source>
</evidence>